<dbReference type="PRINTS" id="PR00081">
    <property type="entry name" value="GDHRDH"/>
</dbReference>
<proteinExistence type="inferred from homology"/>
<dbReference type="SUPFAM" id="SSF51735">
    <property type="entry name" value="NAD(P)-binding Rossmann-fold domains"/>
    <property type="match status" value="1"/>
</dbReference>
<keyword evidence="5" id="KW-1185">Reference proteome</keyword>
<dbReference type="Pfam" id="PF00106">
    <property type="entry name" value="adh_short"/>
    <property type="match status" value="1"/>
</dbReference>
<evidence type="ECO:0000256" key="2">
    <source>
        <dbReference type="ARBA" id="ARBA00023002"/>
    </source>
</evidence>
<dbReference type="GO" id="GO:0016491">
    <property type="term" value="F:oxidoreductase activity"/>
    <property type="evidence" value="ECO:0007669"/>
    <property type="project" value="UniProtKB-KW"/>
</dbReference>
<evidence type="ECO:0000256" key="1">
    <source>
        <dbReference type="ARBA" id="ARBA00006484"/>
    </source>
</evidence>
<organism evidence="4 5">
    <name type="scientific">Tenggerimyces flavus</name>
    <dbReference type="NCBI Taxonomy" id="1708749"/>
    <lineage>
        <taxon>Bacteria</taxon>
        <taxon>Bacillati</taxon>
        <taxon>Actinomycetota</taxon>
        <taxon>Actinomycetes</taxon>
        <taxon>Propionibacteriales</taxon>
        <taxon>Nocardioidaceae</taxon>
        <taxon>Tenggerimyces</taxon>
    </lineage>
</organism>
<gene>
    <name evidence="4" type="ORF">ACFOUW_33375</name>
</gene>
<evidence type="ECO:0000256" key="3">
    <source>
        <dbReference type="RuleBase" id="RU000363"/>
    </source>
</evidence>
<comment type="caution">
    <text evidence="4">The sequence shown here is derived from an EMBL/GenBank/DDBJ whole genome shotgun (WGS) entry which is preliminary data.</text>
</comment>
<evidence type="ECO:0000313" key="5">
    <source>
        <dbReference type="Proteomes" id="UP001595699"/>
    </source>
</evidence>
<sequence length="265" mass="28105">MARVDYRKQTVLVTGASSGIGLEFSRRLAALGSSLVLVARRESRLLELAEELRAAYGATVHVVPADLAVPGTGGRLAAEVTRLGVTVTSVVNNAGFATTGPFHDEELERLHQEIAVDITAVVDLCRAYIGPLRARGDGFLVNVASVAAYQSTPHLAVYGAAKAFVLSFTEALWVESGGTGLRVMALCPGATRTEFFDVAGGEGARGVRLYTADQVVTTALRALDRERTPPSVVVGRVNRLLVFLSRHFASRSLVARVAGRMVASD</sequence>
<dbReference type="PRINTS" id="PR00080">
    <property type="entry name" value="SDRFAMILY"/>
</dbReference>
<dbReference type="PANTHER" id="PTHR44196">
    <property type="entry name" value="DEHYDROGENASE/REDUCTASE SDR FAMILY MEMBER 7B"/>
    <property type="match status" value="1"/>
</dbReference>
<accession>A0ABV7YL56</accession>
<dbReference type="RefSeq" id="WP_205121040.1">
    <property type="nucleotide sequence ID" value="NZ_JAFBCM010000001.1"/>
</dbReference>
<dbReference type="InterPro" id="IPR036291">
    <property type="entry name" value="NAD(P)-bd_dom_sf"/>
</dbReference>
<dbReference type="Proteomes" id="UP001595699">
    <property type="component" value="Unassembled WGS sequence"/>
</dbReference>
<dbReference type="EMBL" id="JBHRZH010000043">
    <property type="protein sequence ID" value="MFC3765767.1"/>
    <property type="molecule type" value="Genomic_DNA"/>
</dbReference>
<dbReference type="InterPro" id="IPR002347">
    <property type="entry name" value="SDR_fam"/>
</dbReference>
<dbReference type="PANTHER" id="PTHR44196:SF2">
    <property type="entry name" value="SHORT-CHAIN DEHYDROGENASE-RELATED"/>
    <property type="match status" value="1"/>
</dbReference>
<dbReference type="PIRSF" id="PIRSF000126">
    <property type="entry name" value="11-beta-HSD1"/>
    <property type="match status" value="1"/>
</dbReference>
<reference evidence="5" key="1">
    <citation type="journal article" date="2019" name="Int. J. Syst. Evol. Microbiol.">
        <title>The Global Catalogue of Microorganisms (GCM) 10K type strain sequencing project: providing services to taxonomists for standard genome sequencing and annotation.</title>
        <authorList>
            <consortium name="The Broad Institute Genomics Platform"/>
            <consortium name="The Broad Institute Genome Sequencing Center for Infectious Disease"/>
            <person name="Wu L."/>
            <person name="Ma J."/>
        </authorList>
    </citation>
    <scope>NUCLEOTIDE SEQUENCE [LARGE SCALE GENOMIC DNA]</scope>
    <source>
        <strain evidence="5">CGMCC 4.7241</strain>
    </source>
</reference>
<dbReference type="EC" id="1.-.-.-" evidence="4"/>
<name>A0ABV7YL56_9ACTN</name>
<protein>
    <submittedName>
        <fullName evidence="4">SDR family NAD(P)-dependent oxidoreductase</fullName>
        <ecNumber evidence="4">1.-.-.-</ecNumber>
    </submittedName>
</protein>
<keyword evidence="2 4" id="KW-0560">Oxidoreductase</keyword>
<dbReference type="CDD" id="cd05233">
    <property type="entry name" value="SDR_c"/>
    <property type="match status" value="1"/>
</dbReference>
<comment type="similarity">
    <text evidence="1 3">Belongs to the short-chain dehydrogenases/reductases (SDR) family.</text>
</comment>
<evidence type="ECO:0000313" key="4">
    <source>
        <dbReference type="EMBL" id="MFC3765767.1"/>
    </source>
</evidence>
<dbReference type="Gene3D" id="3.40.50.720">
    <property type="entry name" value="NAD(P)-binding Rossmann-like Domain"/>
    <property type="match status" value="1"/>
</dbReference>